<name>A0A7K2IWK6_9ACTN</name>
<proteinExistence type="predicted"/>
<dbReference type="Proteomes" id="UP001585053">
    <property type="component" value="Unassembled WGS sequence"/>
</dbReference>
<comment type="caution">
    <text evidence="2">The sequence shown here is derived from an EMBL/GenBank/DDBJ whole genome shotgun (WGS) entry which is preliminary data.</text>
</comment>
<organism evidence="2 3">
    <name type="scientific">Nocardiopsis alba</name>
    <dbReference type="NCBI Taxonomy" id="53437"/>
    <lineage>
        <taxon>Bacteria</taxon>
        <taxon>Bacillati</taxon>
        <taxon>Actinomycetota</taxon>
        <taxon>Actinomycetes</taxon>
        <taxon>Streptosporangiales</taxon>
        <taxon>Nocardiopsidaceae</taxon>
        <taxon>Nocardiopsis</taxon>
    </lineage>
</organism>
<evidence type="ECO:0000313" key="3">
    <source>
        <dbReference type="Proteomes" id="UP000467124"/>
    </source>
</evidence>
<keyword evidence="4" id="KW-1185">Reference proteome</keyword>
<protein>
    <submittedName>
        <fullName evidence="2">Lasso RiPP family leader peptide-containing protein</fullName>
    </submittedName>
</protein>
<dbReference type="RefSeq" id="WP_014911574.1">
    <property type="nucleotide sequence ID" value="NZ_BAZE01000001.1"/>
</dbReference>
<dbReference type="SMR" id="A0A7K2IWK6"/>
<dbReference type="GeneID" id="91394488"/>
<dbReference type="EMBL" id="WWHY01000001">
    <property type="protein sequence ID" value="MYR34339.1"/>
    <property type="molecule type" value="Genomic_DNA"/>
</dbReference>
<accession>A0A7K2IWK6</accession>
<dbReference type="EMBL" id="JAYMRS010000002">
    <property type="protein sequence ID" value="MFB8767634.1"/>
    <property type="molecule type" value="Genomic_DNA"/>
</dbReference>
<reference evidence="2 3" key="1">
    <citation type="journal article" date="2019" name="Nat. Commun.">
        <title>The antimicrobial potential of Streptomyces from insect microbiomes.</title>
        <authorList>
            <person name="Chevrette M.G."/>
            <person name="Carlson C.M."/>
            <person name="Ortega H.E."/>
            <person name="Thomas C."/>
            <person name="Ananiev G.E."/>
            <person name="Barns K.J."/>
            <person name="Book A.J."/>
            <person name="Cagnazzo J."/>
            <person name="Carlos C."/>
            <person name="Flanigan W."/>
            <person name="Grubbs K.J."/>
            <person name="Horn H.A."/>
            <person name="Hoffmann F.M."/>
            <person name="Klassen J.L."/>
            <person name="Knack J.J."/>
            <person name="Lewin G.R."/>
            <person name="McDonald B.R."/>
            <person name="Muller L."/>
            <person name="Melo W.G.P."/>
            <person name="Pinto-Tomas A.A."/>
            <person name="Schmitz A."/>
            <person name="Wendt-Pienkowski E."/>
            <person name="Wildman S."/>
            <person name="Zhao M."/>
            <person name="Zhang F."/>
            <person name="Bugni T.S."/>
            <person name="Andes D.R."/>
            <person name="Pupo M.T."/>
            <person name="Currie C.R."/>
        </authorList>
    </citation>
    <scope>NUCLEOTIDE SEQUENCE [LARGE SCALE GENOMIC DNA]</scope>
    <source>
        <strain evidence="2 3">SID5840</strain>
    </source>
</reference>
<reference evidence="1 4" key="2">
    <citation type="submission" date="2024-01" db="EMBL/GenBank/DDBJ databases">
        <title>Genome mining of biosynthetic gene clusters to explore secondary metabolites of Streptomyces sp.</title>
        <authorList>
            <person name="Baig A."/>
            <person name="Ajitkumar Shintre N."/>
            <person name="Kumar H."/>
            <person name="Anbarasu A."/>
            <person name="Ramaiah S."/>
        </authorList>
    </citation>
    <scope>NUCLEOTIDE SEQUENCE [LARGE SCALE GENOMIC DNA]</scope>
    <source>
        <strain evidence="1 4">A01</strain>
    </source>
</reference>
<gene>
    <name evidence="2" type="ORF">GTW20_19325</name>
    <name evidence="1" type="ORF">VSQ78_07950</name>
</gene>
<sequence length="46" mass="5200">MDEEKIGNEISAYETPTVTEMGAFSEVTLGRPNWGFENDWSCVRVC</sequence>
<evidence type="ECO:0000313" key="1">
    <source>
        <dbReference type="EMBL" id="MFB8767634.1"/>
    </source>
</evidence>
<dbReference type="AlphaFoldDB" id="A0A7K2IWK6"/>
<dbReference type="Proteomes" id="UP000467124">
    <property type="component" value="Unassembled WGS sequence"/>
</dbReference>
<evidence type="ECO:0000313" key="2">
    <source>
        <dbReference type="EMBL" id="MYR34339.1"/>
    </source>
</evidence>
<evidence type="ECO:0000313" key="4">
    <source>
        <dbReference type="Proteomes" id="UP001585053"/>
    </source>
</evidence>
<dbReference type="NCBIfam" id="NF033521">
    <property type="entry name" value="lasso_leader_L3"/>
    <property type="match status" value="1"/>
</dbReference>